<feature type="region of interest" description="Disordered" evidence="1">
    <location>
        <begin position="294"/>
        <end position="320"/>
    </location>
</feature>
<reference evidence="4" key="1">
    <citation type="submission" date="2013-09" db="EMBL/GenBank/DDBJ databases">
        <title>The Genome Sequence of Anopheles maculatus species B.</title>
        <authorList>
            <consortium name="The Broad Institute Genomics Platform"/>
            <person name="Neafsey D.E."/>
            <person name="Besansky N."/>
            <person name="Howell P."/>
            <person name="Walton C."/>
            <person name="Young S.K."/>
            <person name="Zeng Q."/>
            <person name="Gargeya S."/>
            <person name="Fitzgerald M."/>
            <person name="Haas B."/>
            <person name="Abouelleil A."/>
            <person name="Allen A.W."/>
            <person name="Alvarado L."/>
            <person name="Arachchi H.M."/>
            <person name="Berlin A.M."/>
            <person name="Chapman S.B."/>
            <person name="Gainer-Dewar J."/>
            <person name="Goldberg J."/>
            <person name="Griggs A."/>
            <person name="Gujja S."/>
            <person name="Hansen M."/>
            <person name="Howarth C."/>
            <person name="Imamovic A."/>
            <person name="Ireland A."/>
            <person name="Larimer J."/>
            <person name="McCowan C."/>
            <person name="Murphy C."/>
            <person name="Pearson M."/>
            <person name="Poon T.W."/>
            <person name="Priest M."/>
            <person name="Roberts A."/>
            <person name="Saif S."/>
            <person name="Shea T."/>
            <person name="Sisk P."/>
            <person name="Sykes S."/>
            <person name="Wortman J."/>
            <person name="Nusbaum C."/>
            <person name="Birren B."/>
        </authorList>
    </citation>
    <scope>NUCLEOTIDE SEQUENCE [LARGE SCALE GENOMIC DNA]</scope>
    <source>
        <strain evidence="4">maculatus3</strain>
    </source>
</reference>
<keyword evidence="4" id="KW-1185">Reference proteome</keyword>
<reference evidence="3" key="2">
    <citation type="submission" date="2020-05" db="UniProtKB">
        <authorList>
            <consortium name="EnsemblMetazoa"/>
        </authorList>
    </citation>
    <scope>IDENTIFICATION</scope>
    <source>
        <strain evidence="3">maculatus3</strain>
    </source>
</reference>
<feature type="compositionally biased region" description="Low complexity" evidence="1">
    <location>
        <begin position="231"/>
        <end position="246"/>
    </location>
</feature>
<feature type="region of interest" description="Disordered" evidence="1">
    <location>
        <begin position="202"/>
        <end position="252"/>
    </location>
</feature>
<evidence type="ECO:0000256" key="1">
    <source>
        <dbReference type="SAM" id="MobiDB-lite"/>
    </source>
</evidence>
<feature type="domain" description="PG2 pseudoGTPase" evidence="2">
    <location>
        <begin position="1"/>
        <end position="67"/>
    </location>
</feature>
<dbReference type="PROSITE" id="PS51853">
    <property type="entry name" value="PG2"/>
    <property type="match status" value="1"/>
</dbReference>
<name>A0A182S9R8_9DIPT</name>
<dbReference type="InterPro" id="IPR045786">
    <property type="entry name" value="RhoGAP_pG1_pG2"/>
</dbReference>
<dbReference type="AlphaFoldDB" id="A0A182S9R8"/>
<dbReference type="PANTHER" id="PTHR46005">
    <property type="entry name" value="RHO GTPASE-ACTIVATING PROTEIN 190"/>
    <property type="match status" value="1"/>
</dbReference>
<dbReference type="InterPro" id="IPR039006">
    <property type="entry name" value="RhoGAP_pG2"/>
</dbReference>
<evidence type="ECO:0000313" key="4">
    <source>
        <dbReference type="Proteomes" id="UP000075901"/>
    </source>
</evidence>
<evidence type="ECO:0000259" key="2">
    <source>
        <dbReference type="PROSITE" id="PS51853"/>
    </source>
</evidence>
<dbReference type="GO" id="GO:0008361">
    <property type="term" value="P:regulation of cell size"/>
    <property type="evidence" value="ECO:0007669"/>
    <property type="project" value="TreeGrafter"/>
</dbReference>
<feature type="region of interest" description="Disordered" evidence="1">
    <location>
        <begin position="149"/>
        <end position="176"/>
    </location>
</feature>
<protein>
    <submittedName>
        <fullName evidence="3">PG2 pseudoGTPase domain-containing protein</fullName>
    </submittedName>
</protein>
<dbReference type="GO" id="GO:0007266">
    <property type="term" value="P:Rho protein signal transduction"/>
    <property type="evidence" value="ECO:0007669"/>
    <property type="project" value="TreeGrafter"/>
</dbReference>
<dbReference type="Proteomes" id="UP000075901">
    <property type="component" value="Unassembled WGS sequence"/>
</dbReference>
<dbReference type="EnsemblMetazoa" id="AMAM002500-RA">
    <property type="protein sequence ID" value="AMAM002500-PA"/>
    <property type="gene ID" value="AMAM002500"/>
</dbReference>
<dbReference type="InterPro" id="IPR051978">
    <property type="entry name" value="Rho-GAP_domain"/>
</dbReference>
<proteinExistence type="predicted"/>
<dbReference type="PANTHER" id="PTHR46005:SF4">
    <property type="entry name" value="RHO GTPASE-ACTIVATING PROTEIN 190"/>
    <property type="match status" value="1"/>
</dbReference>
<accession>A0A182S9R8</accession>
<dbReference type="Pfam" id="PF19518">
    <property type="entry name" value="RhoGAP_pG1_pG2"/>
    <property type="match status" value="1"/>
</dbReference>
<dbReference type="VEuPathDB" id="VectorBase:AMAM002500"/>
<dbReference type="GO" id="GO:0005096">
    <property type="term" value="F:GTPase activator activity"/>
    <property type="evidence" value="ECO:0007669"/>
    <property type="project" value="TreeGrafter"/>
</dbReference>
<dbReference type="GO" id="GO:0050770">
    <property type="term" value="P:regulation of axonogenesis"/>
    <property type="evidence" value="ECO:0007669"/>
    <property type="project" value="TreeGrafter"/>
</dbReference>
<organism evidence="3 4">
    <name type="scientific">Anopheles maculatus</name>
    <dbReference type="NCBI Taxonomy" id="74869"/>
    <lineage>
        <taxon>Eukaryota</taxon>
        <taxon>Metazoa</taxon>
        <taxon>Ecdysozoa</taxon>
        <taxon>Arthropoda</taxon>
        <taxon>Hexapoda</taxon>
        <taxon>Insecta</taxon>
        <taxon>Pterygota</taxon>
        <taxon>Neoptera</taxon>
        <taxon>Endopterygota</taxon>
        <taxon>Diptera</taxon>
        <taxon>Nematocera</taxon>
        <taxon>Culicoidea</taxon>
        <taxon>Culicidae</taxon>
        <taxon>Anophelinae</taxon>
        <taxon>Anopheles</taxon>
        <taxon>Anopheles maculatus group</taxon>
    </lineage>
</organism>
<sequence>MQIVAVSEQGGVNAFFNNELSQLLITEGNTIADKLRAHFATGSDDEGQFKFASFAPFLKEVWDKKPEIEHAFNLEEPLTIDSGEGTMEHSMHHHHQQQQQQQLKADTVSQSQSSLEEINCWIDDGFLIQKQDNKQSEDLWKNMNAHHAFTTGRRPNQSSFAKKIRPKGPSQTLKQPGKLNLKSFAIVNEAIARMNIGGGGAGAGGDSGPATGNSGLGVPMTEKEKKKAKKLLQQQQAQLEHAPLAAPEDDSEEYEDEAGYEQINDAFSDAVNNVASQLFTTFSGGPGGNQVGGRCGADSSGGSEMGTHKTKLRQRREKEQSKLNCLRGNRFVIISST</sequence>
<feature type="region of interest" description="Disordered" evidence="1">
    <location>
        <begin position="81"/>
        <end position="104"/>
    </location>
</feature>
<evidence type="ECO:0000313" key="3">
    <source>
        <dbReference type="EnsemblMetazoa" id="AMAM002500-PA"/>
    </source>
</evidence>
<dbReference type="GO" id="GO:0005829">
    <property type="term" value="C:cytosol"/>
    <property type="evidence" value="ECO:0007669"/>
    <property type="project" value="TreeGrafter"/>
</dbReference>